<accession>A0A834MQH7</accession>
<gene>
    <name evidence="1" type="ORF">HZH66_013784</name>
</gene>
<organism evidence="1 2">
    <name type="scientific">Vespula vulgaris</name>
    <name type="common">Yellow jacket</name>
    <name type="synonym">Wasp</name>
    <dbReference type="NCBI Taxonomy" id="7454"/>
    <lineage>
        <taxon>Eukaryota</taxon>
        <taxon>Metazoa</taxon>
        <taxon>Ecdysozoa</taxon>
        <taxon>Arthropoda</taxon>
        <taxon>Hexapoda</taxon>
        <taxon>Insecta</taxon>
        <taxon>Pterygota</taxon>
        <taxon>Neoptera</taxon>
        <taxon>Endopterygota</taxon>
        <taxon>Hymenoptera</taxon>
        <taxon>Apocrita</taxon>
        <taxon>Aculeata</taxon>
        <taxon>Vespoidea</taxon>
        <taxon>Vespidae</taxon>
        <taxon>Vespinae</taxon>
        <taxon>Vespula</taxon>
    </lineage>
</organism>
<protein>
    <submittedName>
        <fullName evidence="1">Uncharacterized protein</fullName>
    </submittedName>
</protein>
<dbReference type="AlphaFoldDB" id="A0A834MQH7"/>
<name>A0A834MQH7_VESVU</name>
<comment type="caution">
    <text evidence="1">The sequence shown here is derived from an EMBL/GenBank/DDBJ whole genome shotgun (WGS) entry which is preliminary data.</text>
</comment>
<evidence type="ECO:0000313" key="2">
    <source>
        <dbReference type="Proteomes" id="UP000614350"/>
    </source>
</evidence>
<dbReference type="EMBL" id="JACSEA010000020">
    <property type="protein sequence ID" value="KAF7381390.1"/>
    <property type="molecule type" value="Genomic_DNA"/>
</dbReference>
<keyword evidence="2" id="KW-1185">Reference proteome</keyword>
<reference evidence="1" key="1">
    <citation type="journal article" date="2020" name="G3 (Bethesda)">
        <title>High-Quality Assemblies for Three Invasive Social Wasps from the &lt;i&gt;Vespula&lt;/i&gt; Genus.</title>
        <authorList>
            <person name="Harrop T.W.R."/>
            <person name="Guhlin J."/>
            <person name="McLaughlin G.M."/>
            <person name="Permina E."/>
            <person name="Stockwell P."/>
            <person name="Gilligan J."/>
            <person name="Le Lec M.F."/>
            <person name="Gruber M.A.M."/>
            <person name="Quinn O."/>
            <person name="Lovegrove M."/>
            <person name="Duncan E.J."/>
            <person name="Remnant E.J."/>
            <person name="Van Eeckhoven J."/>
            <person name="Graham B."/>
            <person name="Knapp R.A."/>
            <person name="Langford K.W."/>
            <person name="Kronenberg Z."/>
            <person name="Press M.O."/>
            <person name="Eacker S.M."/>
            <person name="Wilson-Rankin E.E."/>
            <person name="Purcell J."/>
            <person name="Lester P.J."/>
            <person name="Dearden P.K."/>
        </authorList>
    </citation>
    <scope>NUCLEOTIDE SEQUENCE</scope>
    <source>
        <strain evidence="1">Marl-1</strain>
    </source>
</reference>
<evidence type="ECO:0000313" key="1">
    <source>
        <dbReference type="EMBL" id="KAF7381390.1"/>
    </source>
</evidence>
<dbReference type="Proteomes" id="UP000614350">
    <property type="component" value="Unassembled WGS sequence"/>
</dbReference>
<sequence>MQGTFGPSSCRFFPLMKKLEDGGERDDRSISNLTPFVRQDLTNSGTAPPLFPSTTNYSYSDVVHFSRCRSLDKPRDLVMTVSRITNINS</sequence>
<proteinExistence type="predicted"/>